<dbReference type="InterPro" id="IPR026444">
    <property type="entry name" value="Secre_tail"/>
</dbReference>
<dbReference type="OrthoDB" id="600363at2"/>
<keyword evidence="1" id="KW-0732">Signal</keyword>
<dbReference type="Pfam" id="PF18962">
    <property type="entry name" value="Por_Secre_tail"/>
    <property type="match status" value="1"/>
</dbReference>
<evidence type="ECO:0000259" key="2">
    <source>
        <dbReference type="Pfam" id="PF18962"/>
    </source>
</evidence>
<dbReference type="AlphaFoldDB" id="A0A1V9FZP0"/>
<gene>
    <name evidence="3" type="ORF">A3860_22960</name>
</gene>
<keyword evidence="4" id="KW-1185">Reference proteome</keyword>
<dbReference type="EMBL" id="LVYD01000044">
    <property type="protein sequence ID" value="OQP63802.1"/>
    <property type="molecule type" value="Genomic_DNA"/>
</dbReference>
<dbReference type="SUPFAM" id="SSF69318">
    <property type="entry name" value="Integrin alpha N-terminal domain"/>
    <property type="match status" value="1"/>
</dbReference>
<dbReference type="Pfam" id="PF13517">
    <property type="entry name" value="FG-GAP_3"/>
    <property type="match status" value="2"/>
</dbReference>
<dbReference type="PANTHER" id="PTHR46580:SF4">
    <property type="entry name" value="ATP_GTP-BINDING PROTEIN"/>
    <property type="match status" value="1"/>
</dbReference>
<comment type="caution">
    <text evidence="3">The sequence shown here is derived from an EMBL/GenBank/DDBJ whole genome shotgun (WGS) entry which is preliminary data.</text>
</comment>
<dbReference type="STRING" id="1703345.A3860_22960"/>
<evidence type="ECO:0000256" key="1">
    <source>
        <dbReference type="ARBA" id="ARBA00022729"/>
    </source>
</evidence>
<proteinExistence type="predicted"/>
<feature type="domain" description="Secretion system C-terminal sorting" evidence="2">
    <location>
        <begin position="465"/>
        <end position="527"/>
    </location>
</feature>
<dbReference type="InterPro" id="IPR013517">
    <property type="entry name" value="FG-GAP"/>
</dbReference>
<accession>A0A1V9FZP0</accession>
<protein>
    <recommendedName>
        <fullName evidence="2">Secretion system C-terminal sorting domain-containing protein</fullName>
    </recommendedName>
</protein>
<dbReference type="InterPro" id="IPR028994">
    <property type="entry name" value="Integrin_alpha_N"/>
</dbReference>
<dbReference type="PANTHER" id="PTHR46580">
    <property type="entry name" value="SENSOR KINASE-RELATED"/>
    <property type="match status" value="1"/>
</dbReference>
<dbReference type="Gene3D" id="2.130.10.130">
    <property type="entry name" value="Integrin alpha, N-terminal"/>
    <property type="match status" value="1"/>
</dbReference>
<dbReference type="RefSeq" id="WP_081147465.1">
    <property type="nucleotide sequence ID" value="NZ_LVYD01000044.1"/>
</dbReference>
<evidence type="ECO:0000313" key="3">
    <source>
        <dbReference type="EMBL" id="OQP63802.1"/>
    </source>
</evidence>
<dbReference type="NCBIfam" id="TIGR04183">
    <property type="entry name" value="Por_Secre_tail"/>
    <property type="match status" value="1"/>
</dbReference>
<organism evidence="3 4">
    <name type="scientific">Niastella vici</name>
    <dbReference type="NCBI Taxonomy" id="1703345"/>
    <lineage>
        <taxon>Bacteria</taxon>
        <taxon>Pseudomonadati</taxon>
        <taxon>Bacteroidota</taxon>
        <taxon>Chitinophagia</taxon>
        <taxon>Chitinophagales</taxon>
        <taxon>Chitinophagaceae</taxon>
        <taxon>Niastella</taxon>
    </lineage>
</organism>
<dbReference type="Proteomes" id="UP000192796">
    <property type="component" value="Unassembled WGS sequence"/>
</dbReference>
<reference evidence="3 4" key="1">
    <citation type="submission" date="2016-03" db="EMBL/GenBank/DDBJ databases">
        <title>Niastella vici sp. nov., isolated from farmland soil.</title>
        <authorList>
            <person name="Chen L."/>
            <person name="Wang D."/>
            <person name="Yang S."/>
            <person name="Wang G."/>
        </authorList>
    </citation>
    <scope>NUCLEOTIDE SEQUENCE [LARGE SCALE GENOMIC DNA]</scope>
    <source>
        <strain evidence="3 4">DJ57</strain>
    </source>
</reference>
<sequence length="534" mass="57240">MKRNYIYKPADNYAKALERLQNNLRTGRFASFTQQKKQEIWRRLCRYARQLGIEIKASLAAACVAAGLCLTTPAQAQTITFAQQTGASNPFNGVNLIYYSNPTFEDIDNDGDKDAFIGRGYGEIFYYKNTGTATAPVFTSTTGAANPFNGVDVGDGSAPTFVDIDNDGDKDAFIGAGSGQILYYKNTGTATAPVFTSTTGAGNPFNGVTISIYTTINFVDIDNDGDKDAFIGANDGTIYYYKNTGTASAPVFTSTTGASNPFNGVDVGFASDPNFVDIDGDGDMDAFIGAYDGTLRYYKNTGTASAPVFTLTTGASNPLNGVDIGANSTPAFVDVDNDGDKDVFIGNLNGAISYYKNTSAPLPLTLLNFNGSKQTGYNTLAWNTASEENTKAFNVQLSMDNGEWKTIGTVAARGSGSGSYSFNHNNPATDKNFYRLKMVDVDGTFTYSNIILLNNTAAGDVRVSIYPNPGADMINISVGNNLLNTKVNVYSVEGKLLQSQLITSSSIQLSMLNCPKGIYLLKFENGMVERVMKN</sequence>
<evidence type="ECO:0000313" key="4">
    <source>
        <dbReference type="Proteomes" id="UP000192796"/>
    </source>
</evidence>
<name>A0A1V9FZP0_9BACT</name>